<organism evidence="2 3">
    <name type="scientific">Nocardioides marmorisolisilvae</name>
    <dbReference type="NCBI Taxonomy" id="1542737"/>
    <lineage>
        <taxon>Bacteria</taxon>
        <taxon>Bacillati</taxon>
        <taxon>Actinomycetota</taxon>
        <taxon>Actinomycetes</taxon>
        <taxon>Propionibacteriales</taxon>
        <taxon>Nocardioidaceae</taxon>
        <taxon>Nocardioides</taxon>
    </lineage>
</organism>
<sequence>MSWLDAVGWLGSALLIYSVMQARVLRFRVLNLAACVVLIGFNAALGIWPMVAMNIALCLINIWHIRHLVRTRDDEASYAVLEVGGQDEYLRHVLRVHEDDILAFQPDLVWDGAGTDHLAFVVQRGDETVGIVLLRVEGTTARVLLDYVTPRYRDFSPGRFVWRSSGVLAGRGISTVVTSPTMVGAYYQRLGFSPRDDGSYELAL</sequence>
<accession>A0A3N0DTW1</accession>
<evidence type="ECO:0008006" key="4">
    <source>
        <dbReference type="Google" id="ProtNLM"/>
    </source>
</evidence>
<dbReference type="OrthoDB" id="677174at2"/>
<keyword evidence="3" id="KW-1185">Reference proteome</keyword>
<dbReference type="Proteomes" id="UP000277094">
    <property type="component" value="Unassembled WGS sequence"/>
</dbReference>
<keyword evidence="1" id="KW-1133">Transmembrane helix</keyword>
<dbReference type="RefSeq" id="WP_123233561.1">
    <property type="nucleotide sequence ID" value="NZ_RJSG01000002.1"/>
</dbReference>
<gene>
    <name evidence="2" type="ORF">EFL95_08455</name>
</gene>
<keyword evidence="1" id="KW-0472">Membrane</keyword>
<evidence type="ECO:0000313" key="2">
    <source>
        <dbReference type="EMBL" id="RNL79059.1"/>
    </source>
</evidence>
<feature type="transmembrane region" description="Helical" evidence="1">
    <location>
        <begin position="32"/>
        <end position="63"/>
    </location>
</feature>
<dbReference type="AlphaFoldDB" id="A0A3N0DTW1"/>
<dbReference type="SUPFAM" id="SSF55729">
    <property type="entry name" value="Acyl-CoA N-acyltransferases (Nat)"/>
    <property type="match status" value="1"/>
</dbReference>
<name>A0A3N0DTW1_9ACTN</name>
<reference evidence="2 3" key="1">
    <citation type="submission" date="2018-11" db="EMBL/GenBank/DDBJ databases">
        <authorList>
            <person name="Li F."/>
        </authorList>
    </citation>
    <scope>NUCLEOTIDE SEQUENCE [LARGE SCALE GENOMIC DNA]</scope>
    <source>
        <strain evidence="2 3">KIS18-7</strain>
    </source>
</reference>
<evidence type="ECO:0000313" key="3">
    <source>
        <dbReference type="Proteomes" id="UP000277094"/>
    </source>
</evidence>
<keyword evidence="1" id="KW-0812">Transmembrane</keyword>
<comment type="caution">
    <text evidence="2">The sequence shown here is derived from an EMBL/GenBank/DDBJ whole genome shotgun (WGS) entry which is preliminary data.</text>
</comment>
<evidence type="ECO:0000256" key="1">
    <source>
        <dbReference type="SAM" id="Phobius"/>
    </source>
</evidence>
<dbReference type="EMBL" id="RJSG01000002">
    <property type="protein sequence ID" value="RNL79059.1"/>
    <property type="molecule type" value="Genomic_DNA"/>
</dbReference>
<dbReference type="InterPro" id="IPR016181">
    <property type="entry name" value="Acyl_CoA_acyltransferase"/>
</dbReference>
<proteinExistence type="predicted"/>
<protein>
    <recommendedName>
        <fullName evidence="4">N-acetyltransferase domain-containing protein</fullName>
    </recommendedName>
</protein>